<sequence length="74" mass="7786">MDSEQALQLRVDPLPGGAEESGGTNSGVAGKRRYELRRSGKAELVFQFQSSLYFVSHRVSGSGAGHSLGGHGLP</sequence>
<dbReference type="Proteomes" id="UP000054538">
    <property type="component" value="Unassembled WGS sequence"/>
</dbReference>
<feature type="region of interest" description="Disordered" evidence="1">
    <location>
        <begin position="1"/>
        <end position="32"/>
    </location>
</feature>
<name>A0A0D0CR45_9AGAM</name>
<gene>
    <name evidence="2" type="ORF">PAXRUDRAFT_21020</name>
</gene>
<evidence type="ECO:0000313" key="2">
    <source>
        <dbReference type="EMBL" id="KIK73291.1"/>
    </source>
</evidence>
<evidence type="ECO:0000313" key="3">
    <source>
        <dbReference type="Proteomes" id="UP000054538"/>
    </source>
</evidence>
<proteinExistence type="predicted"/>
<dbReference type="InParanoid" id="A0A0D0CR45"/>
<dbReference type="EMBL" id="KN829907">
    <property type="protein sequence ID" value="KIK73291.1"/>
    <property type="molecule type" value="Genomic_DNA"/>
</dbReference>
<dbReference type="AlphaFoldDB" id="A0A0D0CR45"/>
<protein>
    <submittedName>
        <fullName evidence="2">Uncharacterized protein</fullName>
    </submittedName>
</protein>
<accession>A0A0D0CR45</accession>
<reference evidence="3" key="2">
    <citation type="submission" date="2015-01" db="EMBL/GenBank/DDBJ databases">
        <title>Evolutionary Origins and Diversification of the Mycorrhizal Mutualists.</title>
        <authorList>
            <consortium name="DOE Joint Genome Institute"/>
            <consortium name="Mycorrhizal Genomics Consortium"/>
            <person name="Kohler A."/>
            <person name="Kuo A."/>
            <person name="Nagy L.G."/>
            <person name="Floudas D."/>
            <person name="Copeland A."/>
            <person name="Barry K.W."/>
            <person name="Cichocki N."/>
            <person name="Veneault-Fourrey C."/>
            <person name="LaButti K."/>
            <person name="Lindquist E.A."/>
            <person name="Lipzen A."/>
            <person name="Lundell T."/>
            <person name="Morin E."/>
            <person name="Murat C."/>
            <person name="Riley R."/>
            <person name="Ohm R."/>
            <person name="Sun H."/>
            <person name="Tunlid A."/>
            <person name="Henrissat B."/>
            <person name="Grigoriev I.V."/>
            <person name="Hibbett D.S."/>
            <person name="Martin F."/>
        </authorList>
    </citation>
    <scope>NUCLEOTIDE SEQUENCE [LARGE SCALE GENOMIC DNA]</scope>
    <source>
        <strain evidence="3">Ve08.2h10</strain>
    </source>
</reference>
<evidence type="ECO:0000256" key="1">
    <source>
        <dbReference type="SAM" id="MobiDB-lite"/>
    </source>
</evidence>
<reference evidence="2 3" key="1">
    <citation type="submission" date="2014-04" db="EMBL/GenBank/DDBJ databases">
        <authorList>
            <consortium name="DOE Joint Genome Institute"/>
            <person name="Kuo A."/>
            <person name="Kohler A."/>
            <person name="Jargeat P."/>
            <person name="Nagy L.G."/>
            <person name="Floudas D."/>
            <person name="Copeland A."/>
            <person name="Barry K.W."/>
            <person name="Cichocki N."/>
            <person name="Veneault-Fourrey C."/>
            <person name="LaButti K."/>
            <person name="Lindquist E.A."/>
            <person name="Lipzen A."/>
            <person name="Lundell T."/>
            <person name="Morin E."/>
            <person name="Murat C."/>
            <person name="Sun H."/>
            <person name="Tunlid A."/>
            <person name="Henrissat B."/>
            <person name="Grigoriev I.V."/>
            <person name="Hibbett D.S."/>
            <person name="Martin F."/>
            <person name="Nordberg H.P."/>
            <person name="Cantor M.N."/>
            <person name="Hua S.X."/>
        </authorList>
    </citation>
    <scope>NUCLEOTIDE SEQUENCE [LARGE SCALE GENOMIC DNA]</scope>
    <source>
        <strain evidence="2 3">Ve08.2h10</strain>
    </source>
</reference>
<organism evidence="2 3">
    <name type="scientific">Paxillus rubicundulus Ve08.2h10</name>
    <dbReference type="NCBI Taxonomy" id="930991"/>
    <lineage>
        <taxon>Eukaryota</taxon>
        <taxon>Fungi</taxon>
        <taxon>Dikarya</taxon>
        <taxon>Basidiomycota</taxon>
        <taxon>Agaricomycotina</taxon>
        <taxon>Agaricomycetes</taxon>
        <taxon>Agaricomycetidae</taxon>
        <taxon>Boletales</taxon>
        <taxon>Paxilineae</taxon>
        <taxon>Paxillaceae</taxon>
        <taxon>Paxillus</taxon>
    </lineage>
</organism>
<dbReference type="HOGENOM" id="CLU_2688531_0_0_1"/>
<keyword evidence="3" id="KW-1185">Reference proteome</keyword>